<gene>
    <name evidence="2" type="ORF">IBL25_01845</name>
</gene>
<dbReference type="RefSeq" id="WP_187776857.1">
    <property type="nucleotide sequence ID" value="NZ_JACTUZ010000003.1"/>
</dbReference>
<feature type="region of interest" description="Disordered" evidence="1">
    <location>
        <begin position="43"/>
        <end position="135"/>
    </location>
</feature>
<evidence type="ECO:0008006" key="4">
    <source>
        <dbReference type="Google" id="ProtNLM"/>
    </source>
</evidence>
<dbReference type="Proteomes" id="UP000603940">
    <property type="component" value="Unassembled WGS sequence"/>
</dbReference>
<feature type="compositionally biased region" description="Low complexity" evidence="1">
    <location>
        <begin position="109"/>
        <end position="119"/>
    </location>
</feature>
<evidence type="ECO:0000256" key="1">
    <source>
        <dbReference type="SAM" id="MobiDB-lite"/>
    </source>
</evidence>
<reference evidence="2 3" key="1">
    <citation type="journal article" date="2009" name="Int. J. Syst. Evol. Microbiol.">
        <title>Transfer of Teichococcus ludipueritiae and Muricoccus roseus to the genus Roseomonas, as Roseomonas ludipueritiae comb. nov. and Roseomonas rosea comb. nov., respectively, and emended description of the genus Roseomonas.</title>
        <authorList>
            <person name="Sanchez-Porro C."/>
            <person name="Gallego V."/>
            <person name="Busse H.J."/>
            <person name="Kampfer P."/>
            <person name="Ventosa A."/>
        </authorList>
    </citation>
    <scope>NUCLEOTIDE SEQUENCE [LARGE SCALE GENOMIC DNA]</scope>
    <source>
        <strain evidence="2 3">DSM 14915</strain>
    </source>
</reference>
<protein>
    <recommendedName>
        <fullName evidence="4">SH3 domain-containing protein</fullName>
    </recommendedName>
</protein>
<comment type="caution">
    <text evidence="2">The sequence shown here is derived from an EMBL/GenBank/DDBJ whole genome shotgun (WGS) entry which is preliminary data.</text>
</comment>
<evidence type="ECO:0000313" key="2">
    <source>
        <dbReference type="EMBL" id="MBC9175688.1"/>
    </source>
</evidence>
<organism evidence="2 3">
    <name type="scientific">Pseudoroseomonas ludipueritiae</name>
    <dbReference type="NCBI Taxonomy" id="198093"/>
    <lineage>
        <taxon>Bacteria</taxon>
        <taxon>Pseudomonadati</taxon>
        <taxon>Pseudomonadota</taxon>
        <taxon>Alphaproteobacteria</taxon>
        <taxon>Acetobacterales</taxon>
        <taxon>Acetobacteraceae</taxon>
        <taxon>Pseudoroseomonas</taxon>
    </lineage>
</organism>
<feature type="compositionally biased region" description="Low complexity" evidence="1">
    <location>
        <begin position="72"/>
        <end position="102"/>
    </location>
</feature>
<name>A0ABR7R1S5_9PROT</name>
<dbReference type="EMBL" id="JACTUZ010000003">
    <property type="protein sequence ID" value="MBC9175688.1"/>
    <property type="molecule type" value="Genomic_DNA"/>
</dbReference>
<proteinExistence type="predicted"/>
<accession>A0ABR7R1S5</accession>
<evidence type="ECO:0000313" key="3">
    <source>
        <dbReference type="Proteomes" id="UP000603940"/>
    </source>
</evidence>
<sequence>MPYPAYGGGGYGWDAGAVIAGGLIAGTTAGLVAGAINRADTPTTVIVTPPPPATAPSGSTANDASAEEARKSAAAASAAASRAQHAAGAAQGSAEQAAASADRSARNTAPAQQSQASPAAPNPAPVPPGARYALGTRFTQPPTGCVPEVIGPISFDHCGNDWLQPVMEGGSVAWIAVPPPRG</sequence>
<keyword evidence="3" id="KW-1185">Reference proteome</keyword>